<evidence type="ECO:0000256" key="1">
    <source>
        <dbReference type="SAM" id="MobiDB-lite"/>
    </source>
</evidence>
<organism evidence="2 3">
    <name type="scientific">Streptomyces alboflavus</name>
    <dbReference type="NCBI Taxonomy" id="67267"/>
    <lineage>
        <taxon>Bacteria</taxon>
        <taxon>Bacillati</taxon>
        <taxon>Actinomycetota</taxon>
        <taxon>Actinomycetes</taxon>
        <taxon>Kitasatosporales</taxon>
        <taxon>Streptomycetaceae</taxon>
        <taxon>Streptomyces</taxon>
    </lineage>
</organism>
<evidence type="ECO:0000313" key="3">
    <source>
        <dbReference type="Proteomes" id="UP000195880"/>
    </source>
</evidence>
<dbReference type="Proteomes" id="UP000195880">
    <property type="component" value="Plasmid pMDJK44.1"/>
</dbReference>
<geneLocation type="plasmid" evidence="3">
    <name>pmdjk44.1</name>
</geneLocation>
<dbReference type="KEGG" id="salf:SMD44_p10040"/>
<gene>
    <name evidence="2" type="ORF">SMD44_p10040</name>
</gene>
<feature type="region of interest" description="Disordered" evidence="1">
    <location>
        <begin position="125"/>
        <end position="157"/>
    </location>
</feature>
<dbReference type="RefSeq" id="WP_159399789.1">
    <property type="nucleotide sequence ID" value="NZ_CP023976.1"/>
</dbReference>
<accession>A0A291W4N1</accession>
<evidence type="ECO:0000313" key="2">
    <source>
        <dbReference type="EMBL" id="ATM24539.1"/>
    </source>
</evidence>
<keyword evidence="2" id="KW-0614">Plasmid</keyword>
<dbReference type="AlphaFoldDB" id="A0A291W4N1"/>
<dbReference type="EMBL" id="CP023976">
    <property type="protein sequence ID" value="ATM24539.1"/>
    <property type="molecule type" value="Genomic_DNA"/>
</dbReference>
<keyword evidence="3" id="KW-1185">Reference proteome</keyword>
<feature type="region of interest" description="Disordered" evidence="1">
    <location>
        <begin position="624"/>
        <end position="685"/>
    </location>
</feature>
<sequence>MIEAGAGTAQDLAPTWGEPPPQTCLRVAHEATELATAAADHAMDAVCRSRSGNTARLEEVMHAAHREAVEADGCAARAVEWAADPSMPDRALLYCASGAVDHAIRAQVAAGLEATAAALRTELERKLTPKEHAERESARRREEAEQEAAERAVTGMDADNRHLAQMNAYLAESAVPGLGWTAGHVRVLEAAVTGRLYQRDGQTRQAAVRGAWRGGRKVSRERTRDLHAAGFLAAVDMADGTRVLAATPMGSVALELARLHPTGLYESDKAAYEARYARVAKRHKRMDDKKEAARRLPALTYGAVNRYRRPVTLVEQEARAMREATEVWEDEGGSCPGVPAPTTEEGTARCPCCGLRQAAVSGVLAFHQPSCASADGCPGEGLRPGFETPCSAGPRAEEAPAASVPAAAPVQAGPELPLGMYFLPLPSTRYRDWWAIQCGRCQGGGRTELPGEWHDKHDAARAAHDHYDEVHRPADEMLTEQEIGEVERWPLSAAQRTVLHWAEHAELAEFDDGFWALDCVPDRWDVNKKVARGRVTGLWAAGLLDVYLNGNGRRNLVKSPTGRRVARLLLRAERQGVAGPAVKDAKLTPLLKRSGGYPLQSEGGLFKDEQQPVALAAPAELTADPAAAEPTPPSENAVHVDHRPAAKPKPTPASARALARGGAPIRKEAVQAPLWPEPKDARSEAQRLTADLRAAGLVPADRCADAR</sequence>
<name>A0A291W4N1_9ACTN</name>
<reference evidence="2 3" key="1">
    <citation type="submission" date="2017-10" db="EMBL/GenBank/DDBJ databases">
        <title>Streptomyces alboflavus Genome sequencing and assembly.</title>
        <authorList>
            <person name="Wang Y."/>
            <person name="Du B."/>
            <person name="Ding Y."/>
            <person name="Liu H."/>
            <person name="Hou Q."/>
            <person name="Liu K."/>
            <person name="Wang C."/>
            <person name="Yao L."/>
        </authorList>
    </citation>
    <scope>NUCLEOTIDE SEQUENCE [LARGE SCALE GENOMIC DNA]</scope>
    <source>
        <strain evidence="2 3">MDJK44</strain>
        <plasmid evidence="3">Plasmid pmdjk44.1</plasmid>
    </source>
</reference>
<dbReference type="OrthoDB" id="3255150at2"/>
<protein>
    <submittedName>
        <fullName evidence="2">Uncharacterized protein</fullName>
    </submittedName>
</protein>
<proteinExistence type="predicted"/>
<feature type="compositionally biased region" description="Basic and acidic residues" evidence="1">
    <location>
        <begin position="125"/>
        <end position="143"/>
    </location>
</feature>